<evidence type="ECO:0000259" key="10">
    <source>
        <dbReference type="PROSITE" id="PS51695"/>
    </source>
</evidence>
<evidence type="ECO:0000256" key="1">
    <source>
        <dbReference type="ARBA" id="ARBA00004239"/>
    </source>
</evidence>
<feature type="active site" description="Charge relay system" evidence="8">
    <location>
        <position position="316"/>
    </location>
</feature>
<dbReference type="Pfam" id="PF09286">
    <property type="entry name" value="Pro-kuma_activ"/>
    <property type="match status" value="1"/>
</dbReference>
<protein>
    <submittedName>
        <fullName evidence="11">Subtilisin-like protein</fullName>
    </submittedName>
</protein>
<feature type="binding site" evidence="8">
    <location>
        <position position="577"/>
    </location>
    <ligand>
        <name>Ca(2+)</name>
        <dbReference type="ChEBI" id="CHEBI:29108"/>
    </ligand>
</feature>
<sequence>MPHILRYKPAADQTYLQRILSAFSPLTMHSAFFILAPFLVLTRASPTHDHSLVLHETRALVPRGYDDGGLVDIDTIVHFRVALAQSNISGLKDVLDDVSNPRSPRYGQYLSKEQITEHIQPSPITISTIQDWLASHNVVSSIISPFNDWIAFSASIRQANSLLAADFVNYTHAATQRSIIRTRSYSIPAALKSHIEYITPTVSFPSESVSRRMASAPPVYQGPVARATCTGFITDPQCIQGLYELPTTSQSGVSQGGVTNFLGVGNIDGDIWLNTDISTFMHTYRPDNIAYDYSTLDLDGGSNNQSQTASAEGTMDMEYTVGLLNGIQILNYFVGRPTVFGDAWTDLFYHIGNATLRPTVLTVSYDSFESDFSSAERQRICNAAMVLGNMGISVILASGDSGSGGLGDTASSCGTTKFGVAFPASCPYVTAVGATNQTSGTSPENGDSLSGGGFSSVFTRPSYQNTLVESYLANQNTIYAPWQTSTGRALPDVSARHEGWVVSNGDSDLYAVGTSMSSPVFASVIALLNNELIAAGKPALGFLNPWLYSTASAAFKDITAGNSDNGCGTGGYAAVSGWDPVTGLGTPLYTSLRTAAGLS</sequence>
<keyword evidence="9" id="KW-0812">Transmembrane</keyword>
<feature type="binding site" evidence="8">
    <location>
        <position position="557"/>
    </location>
    <ligand>
        <name>Ca(2+)</name>
        <dbReference type="ChEBI" id="CHEBI:29108"/>
    </ligand>
</feature>
<keyword evidence="7" id="KW-0865">Zymogen</keyword>
<dbReference type="SMART" id="SM00944">
    <property type="entry name" value="Pro-kuma_activ"/>
    <property type="match status" value="1"/>
</dbReference>
<keyword evidence="9" id="KW-1133">Transmembrane helix</keyword>
<feature type="binding site" evidence="8">
    <location>
        <position position="579"/>
    </location>
    <ligand>
        <name>Ca(2+)</name>
        <dbReference type="ChEBI" id="CHEBI:29108"/>
    </ligand>
</feature>
<evidence type="ECO:0000256" key="2">
    <source>
        <dbReference type="ARBA" id="ARBA00022670"/>
    </source>
</evidence>
<comment type="caution">
    <text evidence="11">The sequence shown here is derived from an EMBL/GenBank/DDBJ whole genome shotgun (WGS) entry which is preliminary data.</text>
</comment>
<proteinExistence type="predicted"/>
<dbReference type="InterPro" id="IPR036852">
    <property type="entry name" value="Peptidase_S8/S53_dom_sf"/>
</dbReference>
<comment type="subcellular location">
    <subcellularLocation>
        <location evidence="1">Secreted</location>
        <location evidence="1">Extracellular space</location>
    </subcellularLocation>
</comment>
<accession>A0AAD7IIB1</accession>
<dbReference type="SUPFAM" id="SSF54897">
    <property type="entry name" value="Protease propeptides/inhibitors"/>
    <property type="match status" value="1"/>
</dbReference>
<dbReference type="AlphaFoldDB" id="A0AAD7IIB1"/>
<evidence type="ECO:0000313" key="12">
    <source>
        <dbReference type="Proteomes" id="UP001215280"/>
    </source>
</evidence>
<dbReference type="InterPro" id="IPR030400">
    <property type="entry name" value="Sedolisin_dom"/>
</dbReference>
<dbReference type="CDD" id="cd04056">
    <property type="entry name" value="Peptidases_S53"/>
    <property type="match status" value="1"/>
</dbReference>
<keyword evidence="4 8" id="KW-0378">Hydrolase</keyword>
<keyword evidence="5 8" id="KW-0720">Serine protease</keyword>
<evidence type="ECO:0000313" key="11">
    <source>
        <dbReference type="EMBL" id="KAJ7742180.1"/>
    </source>
</evidence>
<dbReference type="InterPro" id="IPR015366">
    <property type="entry name" value="S53_propep"/>
</dbReference>
<feature type="active site" description="Charge relay system" evidence="8">
    <location>
        <position position="312"/>
    </location>
</feature>
<dbReference type="GO" id="GO:0004252">
    <property type="term" value="F:serine-type endopeptidase activity"/>
    <property type="evidence" value="ECO:0007669"/>
    <property type="project" value="UniProtKB-UniRule"/>
</dbReference>
<dbReference type="Gene3D" id="3.40.50.200">
    <property type="entry name" value="Peptidase S8/S53 domain"/>
    <property type="match status" value="1"/>
</dbReference>
<dbReference type="PANTHER" id="PTHR14218:SF15">
    <property type="entry name" value="TRIPEPTIDYL-PEPTIDASE 1"/>
    <property type="match status" value="1"/>
</dbReference>
<name>A0AAD7IIB1_9AGAR</name>
<dbReference type="EMBL" id="JARJLG010000119">
    <property type="protein sequence ID" value="KAJ7742180.1"/>
    <property type="molecule type" value="Genomic_DNA"/>
</dbReference>
<feature type="active site" description="Charge relay system" evidence="8">
    <location>
        <position position="515"/>
    </location>
</feature>
<gene>
    <name evidence="11" type="ORF">DFH07DRAFT_836971</name>
</gene>
<dbReference type="Proteomes" id="UP001215280">
    <property type="component" value="Unassembled WGS sequence"/>
</dbReference>
<dbReference type="GO" id="GO:0046872">
    <property type="term" value="F:metal ion binding"/>
    <property type="evidence" value="ECO:0007669"/>
    <property type="project" value="UniProtKB-UniRule"/>
</dbReference>
<evidence type="ECO:0000256" key="6">
    <source>
        <dbReference type="ARBA" id="ARBA00022837"/>
    </source>
</evidence>
<comment type="cofactor">
    <cofactor evidence="8">
        <name>Ca(2+)</name>
        <dbReference type="ChEBI" id="CHEBI:29108"/>
    </cofactor>
    <text evidence="8">Binds 1 Ca(2+) ion per subunit.</text>
</comment>
<evidence type="ECO:0000256" key="9">
    <source>
        <dbReference type="SAM" id="Phobius"/>
    </source>
</evidence>
<keyword evidence="3 8" id="KW-0479">Metal-binding</keyword>
<dbReference type="GO" id="GO:0008240">
    <property type="term" value="F:tripeptidyl-peptidase activity"/>
    <property type="evidence" value="ECO:0007669"/>
    <property type="project" value="TreeGrafter"/>
</dbReference>
<keyword evidence="12" id="KW-1185">Reference proteome</keyword>
<evidence type="ECO:0000256" key="8">
    <source>
        <dbReference type="PROSITE-ProRule" id="PRU01032"/>
    </source>
</evidence>
<dbReference type="InterPro" id="IPR050819">
    <property type="entry name" value="Tripeptidyl-peptidase_I"/>
</dbReference>
<dbReference type="PANTHER" id="PTHR14218">
    <property type="entry name" value="PROTEASE S8 TRIPEPTIDYL PEPTIDASE I CLN2"/>
    <property type="match status" value="1"/>
</dbReference>
<evidence type="ECO:0000256" key="7">
    <source>
        <dbReference type="ARBA" id="ARBA00023145"/>
    </source>
</evidence>
<dbReference type="GO" id="GO:0005576">
    <property type="term" value="C:extracellular region"/>
    <property type="evidence" value="ECO:0007669"/>
    <property type="project" value="UniProtKB-SubCell"/>
</dbReference>
<organism evidence="11 12">
    <name type="scientific">Mycena maculata</name>
    <dbReference type="NCBI Taxonomy" id="230809"/>
    <lineage>
        <taxon>Eukaryota</taxon>
        <taxon>Fungi</taxon>
        <taxon>Dikarya</taxon>
        <taxon>Basidiomycota</taxon>
        <taxon>Agaricomycotina</taxon>
        <taxon>Agaricomycetes</taxon>
        <taxon>Agaricomycetidae</taxon>
        <taxon>Agaricales</taxon>
        <taxon>Marasmiineae</taxon>
        <taxon>Mycenaceae</taxon>
        <taxon>Mycena</taxon>
    </lineage>
</organism>
<evidence type="ECO:0000256" key="5">
    <source>
        <dbReference type="ARBA" id="ARBA00022825"/>
    </source>
</evidence>
<evidence type="ECO:0000256" key="3">
    <source>
        <dbReference type="ARBA" id="ARBA00022723"/>
    </source>
</evidence>
<keyword evidence="6 8" id="KW-0106">Calcium</keyword>
<keyword evidence="9" id="KW-0472">Membrane</keyword>
<evidence type="ECO:0000256" key="4">
    <source>
        <dbReference type="ARBA" id="ARBA00022801"/>
    </source>
</evidence>
<reference evidence="11" key="1">
    <citation type="submission" date="2023-03" db="EMBL/GenBank/DDBJ databases">
        <title>Massive genome expansion in bonnet fungi (Mycena s.s.) driven by repeated elements and novel gene families across ecological guilds.</title>
        <authorList>
            <consortium name="Lawrence Berkeley National Laboratory"/>
            <person name="Harder C.B."/>
            <person name="Miyauchi S."/>
            <person name="Viragh M."/>
            <person name="Kuo A."/>
            <person name="Thoen E."/>
            <person name="Andreopoulos B."/>
            <person name="Lu D."/>
            <person name="Skrede I."/>
            <person name="Drula E."/>
            <person name="Henrissat B."/>
            <person name="Morin E."/>
            <person name="Kohler A."/>
            <person name="Barry K."/>
            <person name="LaButti K."/>
            <person name="Morin E."/>
            <person name="Salamov A."/>
            <person name="Lipzen A."/>
            <person name="Mereny Z."/>
            <person name="Hegedus B."/>
            <person name="Baldrian P."/>
            <person name="Stursova M."/>
            <person name="Weitz H."/>
            <person name="Taylor A."/>
            <person name="Grigoriev I.V."/>
            <person name="Nagy L.G."/>
            <person name="Martin F."/>
            <person name="Kauserud H."/>
        </authorList>
    </citation>
    <scope>NUCLEOTIDE SEQUENCE</scope>
    <source>
        <strain evidence="11">CBHHK188m</strain>
    </source>
</reference>
<feature type="transmembrane region" description="Helical" evidence="9">
    <location>
        <begin position="20"/>
        <end position="41"/>
    </location>
</feature>
<dbReference type="CDD" id="cd11377">
    <property type="entry name" value="Pro-peptidase_S53"/>
    <property type="match status" value="1"/>
</dbReference>
<dbReference type="GO" id="GO:0006508">
    <property type="term" value="P:proteolysis"/>
    <property type="evidence" value="ECO:0007669"/>
    <property type="project" value="UniProtKB-KW"/>
</dbReference>
<keyword evidence="2 8" id="KW-0645">Protease</keyword>
<dbReference type="SUPFAM" id="SSF52743">
    <property type="entry name" value="Subtilisin-like"/>
    <property type="match status" value="1"/>
</dbReference>
<feature type="binding site" evidence="8">
    <location>
        <position position="558"/>
    </location>
    <ligand>
        <name>Ca(2+)</name>
        <dbReference type="ChEBI" id="CHEBI:29108"/>
    </ligand>
</feature>
<feature type="domain" description="Peptidase S53" evidence="10">
    <location>
        <begin position="233"/>
        <end position="599"/>
    </location>
</feature>
<dbReference type="PROSITE" id="PS51695">
    <property type="entry name" value="SEDOLISIN"/>
    <property type="match status" value="1"/>
</dbReference>